<proteinExistence type="predicted"/>
<keyword evidence="3" id="KW-1185">Reference proteome</keyword>
<dbReference type="NCBIfam" id="TIGR03728">
    <property type="entry name" value="glyco_access_1"/>
    <property type="match status" value="1"/>
</dbReference>
<evidence type="ECO:0000313" key="3">
    <source>
        <dbReference type="Proteomes" id="UP000190813"/>
    </source>
</evidence>
<sequence>MFEIVKVFLWRVLNFPKIRKEYNKTKASRSKLNILTSEATISHILKYNCSVSRFGDGEFQMMGHYVAQGNEQNFGVDTFQNYDVKLAERLLEVFQSSLNNHLVCMPYAFKDSAVSKLGARMFWEREWNGRIEMLKNLNLDRLFGDTNFTRFYMDRLDIKNYPEYIKHLKKIWQDKDLLIVEGKMSRLGVGNDMFDNTKSIERLLCPPQNAFQLYDTILEKVKRNGENKLILVALGHTATVLTYDLSAAGHQAIDIGHVDIEYEWYKLGAKKKVKVPNKYVNEVMQGRIDKADFDSVYQSQIIDEIQTI</sequence>
<protein>
    <recommendedName>
        <fullName evidence="1">Glycosyltransferase GT-D fold domain-containing protein</fullName>
    </recommendedName>
</protein>
<dbReference type="InterPro" id="IPR014869">
    <property type="entry name" value="GT-D"/>
</dbReference>
<feature type="domain" description="Glycosyltransferase GT-D fold" evidence="1">
    <location>
        <begin position="51"/>
        <end position="283"/>
    </location>
</feature>
<reference evidence="2 3" key="1">
    <citation type="submission" date="2016-06" db="EMBL/GenBank/DDBJ databases">
        <title>Revisiting the taxonomy of the Elizabethkingia Genus based on Whole-Genome Sequencing, Optical Mapping, and MALDI-TOF.</title>
        <authorList>
            <person name="Nicholson A.C."/>
        </authorList>
    </citation>
    <scope>NUCLEOTIDE SEQUENCE [LARGE SCALE GENOMIC DNA]</scope>
    <source>
        <strain evidence="2 3">G4070</strain>
    </source>
</reference>
<dbReference type="EMBL" id="MAHX01000020">
    <property type="protein sequence ID" value="OPC61525.1"/>
    <property type="molecule type" value="Genomic_DNA"/>
</dbReference>
<evidence type="ECO:0000313" key="2">
    <source>
        <dbReference type="EMBL" id="OPC61525.1"/>
    </source>
</evidence>
<comment type="caution">
    <text evidence="2">The sequence shown here is derived from an EMBL/GenBank/DDBJ whole genome shotgun (WGS) entry which is preliminary data.</text>
</comment>
<evidence type="ECO:0000259" key="1">
    <source>
        <dbReference type="Pfam" id="PF08759"/>
    </source>
</evidence>
<name>A0A1T3MA74_9FLAO</name>
<dbReference type="AlphaFoldDB" id="A0A1T3MA74"/>
<gene>
    <name evidence="2" type="ORF">BAZ10_10465</name>
</gene>
<organism evidence="2 3">
    <name type="scientific">Elizabethkingia occulta</name>
    <dbReference type="NCBI Taxonomy" id="1867263"/>
    <lineage>
        <taxon>Bacteria</taxon>
        <taxon>Pseudomonadati</taxon>
        <taxon>Bacteroidota</taxon>
        <taxon>Flavobacteriia</taxon>
        <taxon>Flavobacteriales</taxon>
        <taxon>Weeksellaceae</taxon>
        <taxon>Elizabethkingia</taxon>
    </lineage>
</organism>
<dbReference type="Proteomes" id="UP000190813">
    <property type="component" value="Unassembled WGS sequence"/>
</dbReference>
<accession>A0A1T3MA74</accession>
<dbReference type="RefSeq" id="WP_078772963.1">
    <property type="nucleotide sequence ID" value="NZ_CBCSBR010000058.1"/>
</dbReference>
<dbReference type="Pfam" id="PF08759">
    <property type="entry name" value="GT-D"/>
    <property type="match status" value="1"/>
</dbReference>